<evidence type="ECO:0000256" key="1">
    <source>
        <dbReference type="SAM" id="MobiDB-lite"/>
    </source>
</evidence>
<dbReference type="RefSeq" id="WP_344043869.1">
    <property type="nucleotide sequence ID" value="NZ_BAAAPB010000001.1"/>
</dbReference>
<proteinExistence type="predicted"/>
<dbReference type="EMBL" id="BAAAPB010000001">
    <property type="protein sequence ID" value="GAA1956129.1"/>
    <property type="molecule type" value="Genomic_DNA"/>
</dbReference>
<feature type="compositionally biased region" description="Polar residues" evidence="1">
    <location>
        <begin position="60"/>
        <end position="70"/>
    </location>
</feature>
<sequence>MTAEGKAASFWTTLPGVLTAVAGLLTAVTGLVVGLAQAGLIGGHDGPGSGEDSSVAPLSPHTSDVATPVSTDGEGDPIAGKWRGRVASPNGDATDFISVLIESPCRLNQPCGTITVKSVPCTGRITLIGVDAGVYEFYVDQFTPDSGTDCSPGGGELFQARNDGRLEYKADYDPHLTGILHAVG</sequence>
<organism evidence="2 3">
    <name type="scientific">Nocardioides panacihumi</name>
    <dbReference type="NCBI Taxonomy" id="400774"/>
    <lineage>
        <taxon>Bacteria</taxon>
        <taxon>Bacillati</taxon>
        <taxon>Actinomycetota</taxon>
        <taxon>Actinomycetes</taxon>
        <taxon>Propionibacteriales</taxon>
        <taxon>Nocardioidaceae</taxon>
        <taxon>Nocardioides</taxon>
    </lineage>
</organism>
<keyword evidence="3" id="KW-1185">Reference proteome</keyword>
<comment type="caution">
    <text evidence="2">The sequence shown here is derived from an EMBL/GenBank/DDBJ whole genome shotgun (WGS) entry which is preliminary data.</text>
</comment>
<accession>A0ABN2QR22</accession>
<gene>
    <name evidence="2" type="ORF">GCM10009798_14340</name>
</gene>
<evidence type="ECO:0000313" key="3">
    <source>
        <dbReference type="Proteomes" id="UP001500571"/>
    </source>
</evidence>
<dbReference type="Proteomes" id="UP001500571">
    <property type="component" value="Unassembled WGS sequence"/>
</dbReference>
<reference evidence="2 3" key="1">
    <citation type="journal article" date="2019" name="Int. J. Syst. Evol. Microbiol.">
        <title>The Global Catalogue of Microorganisms (GCM) 10K type strain sequencing project: providing services to taxonomists for standard genome sequencing and annotation.</title>
        <authorList>
            <consortium name="The Broad Institute Genomics Platform"/>
            <consortium name="The Broad Institute Genome Sequencing Center for Infectious Disease"/>
            <person name="Wu L."/>
            <person name="Ma J."/>
        </authorList>
    </citation>
    <scope>NUCLEOTIDE SEQUENCE [LARGE SCALE GENOMIC DNA]</scope>
    <source>
        <strain evidence="2 3">JCM 15309</strain>
    </source>
</reference>
<protein>
    <submittedName>
        <fullName evidence="2">Uncharacterized protein</fullName>
    </submittedName>
</protein>
<evidence type="ECO:0000313" key="2">
    <source>
        <dbReference type="EMBL" id="GAA1956129.1"/>
    </source>
</evidence>
<feature type="region of interest" description="Disordered" evidence="1">
    <location>
        <begin position="44"/>
        <end position="85"/>
    </location>
</feature>
<name>A0ABN2QR22_9ACTN</name>